<keyword evidence="4" id="KW-0238">DNA-binding</keyword>
<accession>A0A7Y9GE50</accession>
<dbReference type="PROSITE" id="PS01124">
    <property type="entry name" value="HTH_ARAC_FAMILY_2"/>
    <property type="match status" value="1"/>
</dbReference>
<evidence type="ECO:0000313" key="4">
    <source>
        <dbReference type="EMBL" id="NYE14878.1"/>
    </source>
</evidence>
<name>A0A7Y9GE50_9ACTN</name>
<proteinExistence type="predicted"/>
<keyword evidence="5" id="KW-1185">Reference proteome</keyword>
<organism evidence="4 5">
    <name type="scientific">Actinomadura citrea</name>
    <dbReference type="NCBI Taxonomy" id="46158"/>
    <lineage>
        <taxon>Bacteria</taxon>
        <taxon>Bacillati</taxon>
        <taxon>Actinomycetota</taxon>
        <taxon>Actinomycetes</taxon>
        <taxon>Streptosporangiales</taxon>
        <taxon>Thermomonosporaceae</taxon>
        <taxon>Actinomadura</taxon>
    </lineage>
</organism>
<dbReference type="Proteomes" id="UP000591272">
    <property type="component" value="Unassembled WGS sequence"/>
</dbReference>
<dbReference type="InterPro" id="IPR018060">
    <property type="entry name" value="HTH_AraC"/>
</dbReference>
<comment type="caution">
    <text evidence="4">The sequence shown here is derived from an EMBL/GenBank/DDBJ whole genome shotgun (WGS) entry which is preliminary data.</text>
</comment>
<evidence type="ECO:0000256" key="2">
    <source>
        <dbReference type="ARBA" id="ARBA00023163"/>
    </source>
</evidence>
<dbReference type="GO" id="GO:0043565">
    <property type="term" value="F:sequence-specific DNA binding"/>
    <property type="evidence" value="ECO:0007669"/>
    <property type="project" value="InterPro"/>
</dbReference>
<feature type="domain" description="HTH araC/xylS-type" evidence="3">
    <location>
        <begin position="26"/>
        <end position="60"/>
    </location>
</feature>
<reference evidence="4 5" key="1">
    <citation type="submission" date="2020-07" db="EMBL/GenBank/DDBJ databases">
        <title>Sequencing the genomes of 1000 actinobacteria strains.</title>
        <authorList>
            <person name="Klenk H.-P."/>
        </authorList>
    </citation>
    <scope>NUCLEOTIDE SEQUENCE [LARGE SCALE GENOMIC DNA]</scope>
    <source>
        <strain evidence="4 5">DSM 43461</strain>
    </source>
</reference>
<evidence type="ECO:0000256" key="1">
    <source>
        <dbReference type="ARBA" id="ARBA00023015"/>
    </source>
</evidence>
<dbReference type="GO" id="GO:0003700">
    <property type="term" value="F:DNA-binding transcription factor activity"/>
    <property type="evidence" value="ECO:0007669"/>
    <property type="project" value="InterPro"/>
</dbReference>
<dbReference type="AlphaFoldDB" id="A0A7Y9GE50"/>
<dbReference type="InterPro" id="IPR009057">
    <property type="entry name" value="Homeodomain-like_sf"/>
</dbReference>
<dbReference type="EMBL" id="JACCBT010000001">
    <property type="protein sequence ID" value="NYE14878.1"/>
    <property type="molecule type" value="Genomic_DNA"/>
</dbReference>
<gene>
    <name evidence="4" type="ORF">BJ999_005174</name>
</gene>
<keyword evidence="1" id="KW-0805">Transcription regulation</keyword>
<evidence type="ECO:0000313" key="5">
    <source>
        <dbReference type="Proteomes" id="UP000591272"/>
    </source>
</evidence>
<dbReference type="Gene3D" id="1.10.10.60">
    <property type="entry name" value="Homeodomain-like"/>
    <property type="match status" value="1"/>
</dbReference>
<keyword evidence="2" id="KW-0804">Transcription</keyword>
<dbReference type="RefSeq" id="WP_179835673.1">
    <property type="nucleotide sequence ID" value="NZ_BMRD01000031.1"/>
</dbReference>
<protein>
    <submittedName>
        <fullName evidence="4">AraC-like DNA-binding protein</fullName>
    </submittedName>
</protein>
<sequence>MTRESLCAPAGHPRRRRPGGFLLTTSLGAIARTVGYKHGETLHRLFARHLATTPERYRQHFATTARTPPTA</sequence>
<dbReference type="SUPFAM" id="SSF46689">
    <property type="entry name" value="Homeodomain-like"/>
    <property type="match status" value="1"/>
</dbReference>
<evidence type="ECO:0000259" key="3">
    <source>
        <dbReference type="PROSITE" id="PS01124"/>
    </source>
</evidence>